<dbReference type="PROSITE" id="PS00122">
    <property type="entry name" value="CARBOXYLESTERASE_B_1"/>
    <property type="match status" value="1"/>
</dbReference>
<gene>
    <name evidence="5" type="ORF">IC230_31235</name>
</gene>
<evidence type="ECO:0000259" key="4">
    <source>
        <dbReference type="Pfam" id="PF00135"/>
    </source>
</evidence>
<dbReference type="GO" id="GO:0016787">
    <property type="term" value="F:hydrolase activity"/>
    <property type="evidence" value="ECO:0007669"/>
    <property type="project" value="UniProtKB-KW"/>
</dbReference>
<dbReference type="InterPro" id="IPR050309">
    <property type="entry name" value="Type-B_Carboxylest/Lipase"/>
</dbReference>
<dbReference type="RefSeq" id="WP_191043005.1">
    <property type="nucleotide sequence ID" value="NZ_JACXAA010000021.1"/>
</dbReference>
<comment type="similarity">
    <text evidence="1 3">Belongs to the type-B carboxylesterase/lipase family.</text>
</comment>
<dbReference type="Pfam" id="PF00135">
    <property type="entry name" value="COesterase"/>
    <property type="match status" value="1"/>
</dbReference>
<dbReference type="EMBL" id="JACXAA010000021">
    <property type="protein sequence ID" value="MBD2757385.1"/>
    <property type="molecule type" value="Genomic_DNA"/>
</dbReference>
<dbReference type="SUPFAM" id="SSF53474">
    <property type="entry name" value="alpha/beta-Hydrolases"/>
    <property type="match status" value="1"/>
</dbReference>
<dbReference type="InterPro" id="IPR019826">
    <property type="entry name" value="Carboxylesterase_B_AS"/>
</dbReference>
<dbReference type="EC" id="3.1.1.-" evidence="3"/>
<evidence type="ECO:0000313" key="6">
    <source>
        <dbReference type="Proteomes" id="UP000653797"/>
    </source>
</evidence>
<protein>
    <recommendedName>
        <fullName evidence="3">Carboxylic ester hydrolase</fullName>
        <ecNumber evidence="3">3.1.1.-</ecNumber>
    </recommendedName>
</protein>
<comment type="caution">
    <text evidence="5">The sequence shown here is derived from an EMBL/GenBank/DDBJ whole genome shotgun (WGS) entry which is preliminary data.</text>
</comment>
<dbReference type="Gene3D" id="3.40.50.1820">
    <property type="entry name" value="alpha/beta hydrolase"/>
    <property type="match status" value="1"/>
</dbReference>
<evidence type="ECO:0000256" key="3">
    <source>
        <dbReference type="RuleBase" id="RU361235"/>
    </source>
</evidence>
<dbReference type="InterPro" id="IPR019546">
    <property type="entry name" value="TAT_signal_bac_arc"/>
</dbReference>
<dbReference type="InterPro" id="IPR029058">
    <property type="entry name" value="AB_hydrolase_fold"/>
</dbReference>
<dbReference type="InterPro" id="IPR002018">
    <property type="entry name" value="CarbesteraseB"/>
</dbReference>
<dbReference type="PANTHER" id="PTHR11559">
    <property type="entry name" value="CARBOXYLESTERASE"/>
    <property type="match status" value="1"/>
</dbReference>
<dbReference type="NCBIfam" id="TIGR01409">
    <property type="entry name" value="TAT_signal_seq"/>
    <property type="match status" value="1"/>
</dbReference>
<dbReference type="AlphaFoldDB" id="A0A927B7Z3"/>
<dbReference type="PROSITE" id="PS51318">
    <property type="entry name" value="TAT"/>
    <property type="match status" value="1"/>
</dbReference>
<sequence>MKHLHRRDFLTRSALATAAMATPRYGFSSLVKADEYVEVVTTHGRLRGARNEGVTIFKGIPYGGRVSGDRRFRRPAPLAPWTGVRDALQFGSPAIQAPRRNEPDPAEDCLFLNVWTPASDNRKRPVMFYSHGGGFVGGSGASGAQDGANLARNFDVVVVETNHRLGLLGFLYLDELAGADYAESGNMGMLDIVAGLKWVHNNIAQFGGDPSNVMIWGESGGGAKTSCLYAMPEAAPYFNKASIESGPGVRMLPKDVAAETTARLLKELNIAPEDWRKLLDVPAAGLLAAQNKLPPVPPFQEKSNPHSQARRDYSGFGPVVDGVVLPHHPFDPTAPAISRNKPLLVGWNEDEYTFFAWQSKDTEFAKLDFEGIQKKLEPQYAQDASKIVDTYRKENPNASAPAIFVAISSITMMGLGSVDIAEKKVKQGGAPVYLYNFGYKSEKKIPGTDYALGTPHAMDISFKFNNELPPRDGSAPTESYFGGNRPERFAASRHFAELWTTFARTGHPAAKDVPFWPAYNFNTHPTLRIDSTCEVIDNRFRQELAMWRSIGEL</sequence>
<evidence type="ECO:0000256" key="2">
    <source>
        <dbReference type="ARBA" id="ARBA00022801"/>
    </source>
</evidence>
<name>A0A927B7Z3_9BACT</name>
<dbReference type="Proteomes" id="UP000653797">
    <property type="component" value="Unassembled WGS sequence"/>
</dbReference>
<reference evidence="5" key="1">
    <citation type="submission" date="2020-09" db="EMBL/GenBank/DDBJ databases">
        <authorList>
            <person name="Kim M.K."/>
        </authorList>
    </citation>
    <scope>NUCLEOTIDE SEQUENCE</scope>
    <source>
        <strain evidence="5">BT704</strain>
    </source>
</reference>
<feature type="domain" description="Carboxylesterase type B" evidence="4">
    <location>
        <begin position="38"/>
        <end position="547"/>
    </location>
</feature>
<dbReference type="PROSITE" id="PS00941">
    <property type="entry name" value="CARBOXYLESTERASE_B_2"/>
    <property type="match status" value="1"/>
</dbReference>
<dbReference type="InterPro" id="IPR006311">
    <property type="entry name" value="TAT_signal"/>
</dbReference>
<dbReference type="InterPro" id="IPR019819">
    <property type="entry name" value="Carboxylesterase_B_CS"/>
</dbReference>
<keyword evidence="6" id="KW-1185">Reference proteome</keyword>
<organism evidence="5 6">
    <name type="scientific">Spirosoma validum</name>
    <dbReference type="NCBI Taxonomy" id="2771355"/>
    <lineage>
        <taxon>Bacteria</taxon>
        <taxon>Pseudomonadati</taxon>
        <taxon>Bacteroidota</taxon>
        <taxon>Cytophagia</taxon>
        <taxon>Cytophagales</taxon>
        <taxon>Cytophagaceae</taxon>
        <taxon>Spirosoma</taxon>
    </lineage>
</organism>
<accession>A0A927B7Z3</accession>
<keyword evidence="2 3" id="KW-0378">Hydrolase</keyword>
<proteinExistence type="inferred from homology"/>
<evidence type="ECO:0000256" key="1">
    <source>
        <dbReference type="ARBA" id="ARBA00005964"/>
    </source>
</evidence>
<evidence type="ECO:0000313" key="5">
    <source>
        <dbReference type="EMBL" id="MBD2757385.1"/>
    </source>
</evidence>